<name>A0AAE6G6Z6_MYXXA</name>
<sequence length="301" mass="31313">MAKKDLLQLQGESLGWEGPPTGTATRVNGEVSSPRTESAPWKVRVTSPSSSTLSPTTPLNLRSSTNAAANAGNIITALPVGAELEVTGSRYVKGDQGLELWFEVETAQGETGFVKAGRFETQSGVATFPPYVLSDGRDGSTRSAKAHASSLVGGGTNYGNPSNGDGPLCLGFVNDCFGIAQAPDRCPEMSNPDPYAGNAWGAYKKLQDNGHIMTARPIPDGAIVFFERTEDNGQNGHVAIVTGDIAPDGSPYVLTSGWESSPEVKRMSLKELEAATGAVVGYTTPEVAFTPGTYGGGAPEA</sequence>
<gene>
    <name evidence="2" type="ORF">BHS09_36435</name>
</gene>
<feature type="region of interest" description="Disordered" evidence="1">
    <location>
        <begin position="1"/>
        <end position="57"/>
    </location>
</feature>
<evidence type="ECO:0000313" key="3">
    <source>
        <dbReference type="Proteomes" id="UP000320179"/>
    </source>
</evidence>
<evidence type="ECO:0000256" key="1">
    <source>
        <dbReference type="SAM" id="MobiDB-lite"/>
    </source>
</evidence>
<dbReference type="AlphaFoldDB" id="A0AAE6G6Z6"/>
<protein>
    <submittedName>
        <fullName evidence="2">Uncharacterized protein</fullName>
    </submittedName>
</protein>
<reference evidence="2 3" key="1">
    <citation type="journal article" date="2019" name="Science">
        <title>Social genes are selection hotspots in kin groups of a soil microbe.</title>
        <authorList>
            <person name="Wielgoss S."/>
            <person name="Wolfensberger R."/>
            <person name="Sun L."/>
            <person name="Fiegna F."/>
            <person name="Velicer G.J."/>
        </authorList>
    </citation>
    <scope>NUCLEOTIDE SEQUENCE [LARGE SCALE GENOMIC DNA]</scope>
    <source>
        <strain evidence="2 3">MC3.5.9c15</strain>
    </source>
</reference>
<dbReference type="Gene3D" id="2.30.30.40">
    <property type="entry name" value="SH3 Domains"/>
    <property type="match status" value="1"/>
</dbReference>
<dbReference type="Proteomes" id="UP000320179">
    <property type="component" value="Chromosome"/>
</dbReference>
<feature type="compositionally biased region" description="Low complexity" evidence="1">
    <location>
        <begin position="46"/>
        <end position="57"/>
    </location>
</feature>
<organism evidence="2 3">
    <name type="scientific">Myxococcus xanthus</name>
    <dbReference type="NCBI Taxonomy" id="34"/>
    <lineage>
        <taxon>Bacteria</taxon>
        <taxon>Pseudomonadati</taxon>
        <taxon>Myxococcota</taxon>
        <taxon>Myxococcia</taxon>
        <taxon>Myxococcales</taxon>
        <taxon>Cystobacterineae</taxon>
        <taxon>Myxococcaceae</taxon>
        <taxon>Myxococcus</taxon>
    </lineage>
</organism>
<dbReference type="Gene3D" id="3.90.1720.10">
    <property type="entry name" value="endopeptidase domain like (from Nostoc punctiforme)"/>
    <property type="match status" value="1"/>
</dbReference>
<dbReference type="EMBL" id="CP017174">
    <property type="protein sequence ID" value="QDE72033.1"/>
    <property type="molecule type" value="Genomic_DNA"/>
</dbReference>
<proteinExistence type="predicted"/>
<evidence type="ECO:0000313" key="2">
    <source>
        <dbReference type="EMBL" id="QDE72033.1"/>
    </source>
</evidence>
<feature type="compositionally biased region" description="Polar residues" evidence="1">
    <location>
        <begin position="22"/>
        <end position="36"/>
    </location>
</feature>
<accession>A0AAE6G6Z6</accession>